<evidence type="ECO:0000256" key="1">
    <source>
        <dbReference type="SAM" id="Coils"/>
    </source>
</evidence>
<feature type="compositionally biased region" description="Polar residues" evidence="2">
    <location>
        <begin position="180"/>
        <end position="193"/>
    </location>
</feature>
<feature type="compositionally biased region" description="Polar residues" evidence="2">
    <location>
        <begin position="1333"/>
        <end position="1344"/>
    </location>
</feature>
<feature type="coiled-coil region" evidence="1">
    <location>
        <begin position="27"/>
        <end position="54"/>
    </location>
</feature>
<feature type="compositionally biased region" description="Basic and acidic residues" evidence="2">
    <location>
        <begin position="1116"/>
        <end position="1126"/>
    </location>
</feature>
<feature type="region of interest" description="Disordered" evidence="2">
    <location>
        <begin position="1108"/>
        <end position="1133"/>
    </location>
</feature>
<feature type="compositionally biased region" description="Basic and acidic residues" evidence="2">
    <location>
        <begin position="1347"/>
        <end position="1360"/>
    </location>
</feature>
<feature type="compositionally biased region" description="Low complexity" evidence="2">
    <location>
        <begin position="643"/>
        <end position="667"/>
    </location>
</feature>
<feature type="region of interest" description="Disordered" evidence="2">
    <location>
        <begin position="829"/>
        <end position="894"/>
    </location>
</feature>
<dbReference type="InParanoid" id="A0A2T3A0U0"/>
<feature type="compositionally biased region" description="Polar residues" evidence="2">
    <location>
        <begin position="855"/>
        <end position="869"/>
    </location>
</feature>
<feature type="compositionally biased region" description="Polar residues" evidence="2">
    <location>
        <begin position="932"/>
        <end position="948"/>
    </location>
</feature>
<feature type="compositionally biased region" description="Low complexity" evidence="2">
    <location>
        <begin position="463"/>
        <end position="477"/>
    </location>
</feature>
<feature type="compositionally biased region" description="Acidic residues" evidence="2">
    <location>
        <begin position="871"/>
        <end position="880"/>
    </location>
</feature>
<feature type="region of interest" description="Disordered" evidence="2">
    <location>
        <begin position="156"/>
        <end position="414"/>
    </location>
</feature>
<feature type="compositionally biased region" description="Low complexity" evidence="2">
    <location>
        <begin position="1405"/>
        <end position="1423"/>
    </location>
</feature>
<dbReference type="EMBL" id="KZ678522">
    <property type="protein sequence ID" value="PSR80687.1"/>
    <property type="molecule type" value="Genomic_DNA"/>
</dbReference>
<feature type="compositionally biased region" description="Polar residues" evidence="2">
    <location>
        <begin position="1478"/>
        <end position="1518"/>
    </location>
</feature>
<feature type="compositionally biased region" description="Polar residues" evidence="2">
    <location>
        <begin position="596"/>
        <end position="610"/>
    </location>
</feature>
<reference evidence="3 4" key="1">
    <citation type="journal article" date="2018" name="Mycol. Prog.">
        <title>Coniella lustricola, a new species from submerged detritus.</title>
        <authorList>
            <person name="Raudabaugh D.B."/>
            <person name="Iturriaga T."/>
            <person name="Carver A."/>
            <person name="Mondo S."/>
            <person name="Pangilinan J."/>
            <person name="Lipzen A."/>
            <person name="He G."/>
            <person name="Amirebrahimi M."/>
            <person name="Grigoriev I.V."/>
            <person name="Miller A.N."/>
        </authorList>
    </citation>
    <scope>NUCLEOTIDE SEQUENCE [LARGE SCALE GENOMIC DNA]</scope>
    <source>
        <strain evidence="3 4">B22-T-1</strain>
    </source>
</reference>
<accession>A0A2T3A0U0</accession>
<protein>
    <submittedName>
        <fullName evidence="3">Uncharacterized protein</fullName>
    </submittedName>
</protein>
<keyword evidence="1" id="KW-0175">Coiled coil</keyword>
<dbReference type="STRING" id="2025994.A0A2T3A0U0"/>
<feature type="compositionally biased region" description="Polar residues" evidence="2">
    <location>
        <begin position="1548"/>
        <end position="1569"/>
    </location>
</feature>
<feature type="region of interest" description="Disordered" evidence="2">
    <location>
        <begin position="915"/>
        <end position="950"/>
    </location>
</feature>
<feature type="compositionally biased region" description="Polar residues" evidence="2">
    <location>
        <begin position="1434"/>
        <end position="1449"/>
    </location>
</feature>
<gene>
    <name evidence="3" type="ORF">BD289DRAFT_413976</name>
</gene>
<keyword evidence="4" id="KW-1185">Reference proteome</keyword>
<feature type="region of interest" description="Disordered" evidence="2">
    <location>
        <begin position="1333"/>
        <end position="1375"/>
    </location>
</feature>
<feature type="compositionally biased region" description="Low complexity" evidence="2">
    <location>
        <begin position="208"/>
        <end position="230"/>
    </location>
</feature>
<feature type="compositionally biased region" description="Polar residues" evidence="2">
    <location>
        <begin position="1458"/>
        <end position="1471"/>
    </location>
</feature>
<dbReference type="OrthoDB" id="5245577at2759"/>
<evidence type="ECO:0000313" key="4">
    <source>
        <dbReference type="Proteomes" id="UP000241462"/>
    </source>
</evidence>
<feature type="compositionally biased region" description="Basic and acidic residues" evidence="2">
    <location>
        <begin position="58"/>
        <end position="88"/>
    </location>
</feature>
<feature type="region of interest" description="Disordered" evidence="2">
    <location>
        <begin position="1401"/>
        <end position="1518"/>
    </location>
</feature>
<feature type="compositionally biased region" description="Low complexity" evidence="2">
    <location>
        <begin position="433"/>
        <end position="443"/>
    </location>
</feature>
<proteinExistence type="predicted"/>
<evidence type="ECO:0000313" key="3">
    <source>
        <dbReference type="EMBL" id="PSR80687.1"/>
    </source>
</evidence>
<feature type="region of interest" description="Disordered" evidence="2">
    <location>
        <begin position="1530"/>
        <end position="1606"/>
    </location>
</feature>
<feature type="compositionally biased region" description="Basic and acidic residues" evidence="2">
    <location>
        <begin position="402"/>
        <end position="413"/>
    </location>
</feature>
<sequence length="1606" mass="171881">MHDVSALVQQMSQILQDIHHTFSTLDKTAHNDKLDALEAQRDDAIAALHEAFQQATDELQRKRTSDQDERAAARRKEDDEIAARRKAEDDEWVTRLQQEDVERLSKFEDDKKSAEDEADAKIEQVEQAAERMAAEGQTKLNDLEGKRQHINRMLDEHLKAPLPSPPTRRRRKAGAVLTEDATSSELVEAQQQPDEVLQKDITASEPGTTPKDAPATDDAPATEAASTTEEVPAMEEVSATDTQYSTPPVADGADVAPQTEIMAGDVEQATVPKDTSELQEPGDTTSSAEPVEEGNDASEEIAAPFKAEPNETELVESGPVEAEPVETQGVEASKEEPTELLSSENAPAPAFQEPALASMEVETAPDLTPEEVRAEAALTEAQEPAPESVESEDVLASAPEDIPAKVDPSETKEATFAPPVEAELIGPVHEPSADTAAAALDSTGSQAETPESEDIETSQSQEVAAAPEATVTANAEPSGEIEIMPDEQRVEIVPDIASASEPVEDVPALTTEGQSEGKAEAESAPNQESASESSFVPDQEADVTEVQADASPALENTQVDSKEGAENVQEAGPTPKELFDTSEIVQASPEDVLNTVAASSPDLQEASSVTKEVESIPEEAQPVHEAAIAPLQDEPPPAESEPTESAEPPSVAPAPEEQAPAAQDSQPCLSDPEDPVEARSSEVEPTAPQQDLSVPAETKVEQVCEASSAELQAHQAPIESVEEVGQDVEPNFEGTEGRPQETESLAEQQDNEVTELTPVQDHANMSNARIASEETVPGITVEAEPAVVGEIEPNMENVTAEAVEVVHNDDVEFTPAQVSQLTEVEFGTPLKTAASGPEMDEAISEQVTMPEIEPSPQTTVSTPEKPSSTEVADEVNEENDNQASSPNALTDSSEVAVLVEPLSFIESKEIPATANEEVQSQIGPDQSHDLTDSVSQNVGVTDSTSQLAPSGIPVDLYKGRTDVFAKENLPVSEELHAESADQSQDALEEESTTEAQAESHDIGLAQALPEELHDQAEFRALAEDQAPAPVAAASIEHTIESKAGNDAPYIDGDRDAITAGLETEPETESSVHTHVAFSADVPQAEADVTSVGSDTHYREAVSPLITRTGYDGTLGADRRNYAGRTDEDTDEMTPRAATFDSGHIAIAQPDIGRAEPALPSEEDVPTEYRQENMQTPATIPSIELGQGRKLSLADTPRRFQKALSHLPDDSAHTVQGTEDLFDDDSQQDDKDAIYGEAKISPTERIVYQANNDETAGGAGDAMSTLSASADSLHSRNSWGHMSTGSHASMRSIRDTASVRHSDGSYLGGHSIVRADWAADLDEELRSPGLLASNAQYNQSPSETGRFSLRDSTHDGVRLTDRPQTPLTPVGYGTARLDDEETDTDMFVPRDVTNMSWHNREDSVPVSLHSQTTLSSLQSSPVSQGGERRDPTIRDSWNSVNPEFQQQFITTEGRPRGDSTLNGKTSYENSNFEADGNGFANNNTRGSAYGPSQQRARAESSVSATPSQVSISNSPSRGSSLFQRMRNVFEATNGTDADDNVPARGRSISRLSNPLTQHSDVKLSSQTYANADQGLPKTSYESSNAYGLKSPTAYSSQLPPSSDERIN</sequence>
<feature type="region of interest" description="Disordered" evidence="2">
    <location>
        <begin position="427"/>
        <end position="750"/>
    </location>
</feature>
<name>A0A2T3A0U0_9PEZI</name>
<evidence type="ECO:0000256" key="2">
    <source>
        <dbReference type="SAM" id="MobiDB-lite"/>
    </source>
</evidence>
<organism evidence="3 4">
    <name type="scientific">Coniella lustricola</name>
    <dbReference type="NCBI Taxonomy" id="2025994"/>
    <lineage>
        <taxon>Eukaryota</taxon>
        <taxon>Fungi</taxon>
        <taxon>Dikarya</taxon>
        <taxon>Ascomycota</taxon>
        <taxon>Pezizomycotina</taxon>
        <taxon>Sordariomycetes</taxon>
        <taxon>Sordariomycetidae</taxon>
        <taxon>Diaporthales</taxon>
        <taxon>Schizoparmaceae</taxon>
        <taxon>Coniella</taxon>
    </lineage>
</organism>
<dbReference type="Proteomes" id="UP000241462">
    <property type="component" value="Unassembled WGS sequence"/>
</dbReference>
<feature type="region of interest" description="Disordered" evidence="2">
    <location>
        <begin position="969"/>
        <end position="1006"/>
    </location>
</feature>
<feature type="compositionally biased region" description="Polar residues" evidence="2">
    <location>
        <begin position="882"/>
        <end position="893"/>
    </location>
</feature>
<feature type="region of interest" description="Disordered" evidence="2">
    <location>
        <begin position="56"/>
        <end position="91"/>
    </location>
</feature>
<feature type="compositionally biased region" description="Acidic residues" evidence="2">
    <location>
        <begin position="290"/>
        <end position="299"/>
    </location>
</feature>
<feature type="compositionally biased region" description="Polar residues" evidence="2">
    <location>
        <begin position="524"/>
        <end position="536"/>
    </location>
</feature>